<evidence type="ECO:0000313" key="3">
    <source>
        <dbReference type="Proteomes" id="UP000811255"/>
    </source>
</evidence>
<protein>
    <submittedName>
        <fullName evidence="2">Methyltransferase domain-containing protein</fullName>
    </submittedName>
</protein>
<reference evidence="2 3" key="1">
    <citation type="submission" date="2021-05" db="EMBL/GenBank/DDBJ databases">
        <title>Croceibacterium sp. LX-88 genome sequence.</title>
        <authorList>
            <person name="Luo X."/>
        </authorList>
    </citation>
    <scope>NUCLEOTIDE SEQUENCE [LARGE SCALE GENOMIC DNA]</scope>
    <source>
        <strain evidence="2 3">LX-88</strain>
    </source>
</reference>
<accession>A0ABS5W1I6</accession>
<sequence length="236" mass="25842">MPETLRRDGNRTFLDEYAPSAIEHGATIYDVGGGSQPFVSLEAKQRFNLTVVGLDVSSEELAKAPEGIYDRAITADLCKFVGAGDADIVICQATLEHVPDVAGAIRAIASILAPGGKAFLFAPSRNALFARLNLLLPQGLKTKLLFSLFPSTDDGHNGFPAYYDNCTPRDIERLVQDNGLVVKDRALFWMSAYFMAFVPAYLIWRLAQGVSYGIRRGNAAETFIYVLEKPEMNGRS</sequence>
<dbReference type="EMBL" id="JAHFVK010000001">
    <property type="protein sequence ID" value="MBT2133559.1"/>
    <property type="molecule type" value="Genomic_DNA"/>
</dbReference>
<comment type="caution">
    <text evidence="2">The sequence shown here is derived from an EMBL/GenBank/DDBJ whole genome shotgun (WGS) entry which is preliminary data.</text>
</comment>
<keyword evidence="2" id="KW-0489">Methyltransferase</keyword>
<dbReference type="Pfam" id="PF13489">
    <property type="entry name" value="Methyltransf_23"/>
    <property type="match status" value="1"/>
</dbReference>
<gene>
    <name evidence="2" type="ORF">KK137_04345</name>
</gene>
<dbReference type="Gene3D" id="3.40.50.150">
    <property type="entry name" value="Vaccinia Virus protein VP39"/>
    <property type="match status" value="1"/>
</dbReference>
<dbReference type="SUPFAM" id="SSF53335">
    <property type="entry name" value="S-adenosyl-L-methionine-dependent methyltransferases"/>
    <property type="match status" value="1"/>
</dbReference>
<organism evidence="2 3">
    <name type="scientific">Croceibacterium selenioxidans</name>
    <dbReference type="NCBI Taxonomy" id="2838833"/>
    <lineage>
        <taxon>Bacteria</taxon>
        <taxon>Pseudomonadati</taxon>
        <taxon>Pseudomonadota</taxon>
        <taxon>Alphaproteobacteria</taxon>
        <taxon>Sphingomonadales</taxon>
        <taxon>Erythrobacteraceae</taxon>
        <taxon>Croceibacterium</taxon>
    </lineage>
</organism>
<dbReference type="Proteomes" id="UP000811255">
    <property type="component" value="Unassembled WGS sequence"/>
</dbReference>
<keyword evidence="3" id="KW-1185">Reference proteome</keyword>
<name>A0ABS5W1I6_9SPHN</name>
<dbReference type="GO" id="GO:0008168">
    <property type="term" value="F:methyltransferase activity"/>
    <property type="evidence" value="ECO:0007669"/>
    <property type="project" value="UniProtKB-KW"/>
</dbReference>
<proteinExistence type="predicted"/>
<dbReference type="GO" id="GO:0032259">
    <property type="term" value="P:methylation"/>
    <property type="evidence" value="ECO:0007669"/>
    <property type="project" value="UniProtKB-KW"/>
</dbReference>
<feature type="transmembrane region" description="Helical" evidence="1">
    <location>
        <begin position="186"/>
        <end position="207"/>
    </location>
</feature>
<dbReference type="RefSeq" id="WP_214534796.1">
    <property type="nucleotide sequence ID" value="NZ_JAHFVK010000001.1"/>
</dbReference>
<evidence type="ECO:0000313" key="2">
    <source>
        <dbReference type="EMBL" id="MBT2133559.1"/>
    </source>
</evidence>
<keyword evidence="1" id="KW-1133">Transmembrane helix</keyword>
<dbReference type="InterPro" id="IPR029063">
    <property type="entry name" value="SAM-dependent_MTases_sf"/>
</dbReference>
<keyword evidence="1" id="KW-0472">Membrane</keyword>
<evidence type="ECO:0000256" key="1">
    <source>
        <dbReference type="SAM" id="Phobius"/>
    </source>
</evidence>
<dbReference type="CDD" id="cd02440">
    <property type="entry name" value="AdoMet_MTases"/>
    <property type="match status" value="1"/>
</dbReference>
<keyword evidence="1" id="KW-0812">Transmembrane</keyword>
<keyword evidence="2" id="KW-0808">Transferase</keyword>